<gene>
    <name evidence="2" type="ordered locus">Rxyl_0354</name>
</gene>
<keyword evidence="3" id="KW-1185">Reference proteome</keyword>
<dbReference type="SMR" id="Q1AZ48"/>
<dbReference type="OrthoDB" id="4772778at2"/>
<dbReference type="SUPFAM" id="SSF54427">
    <property type="entry name" value="NTF2-like"/>
    <property type="match status" value="1"/>
</dbReference>
<accession>Q1AZ48</accession>
<reference evidence="2 3" key="1">
    <citation type="submission" date="2006-06" db="EMBL/GenBank/DDBJ databases">
        <title>Complete sequence of Rubrobacter xylanophilus DSM 9941.</title>
        <authorList>
            <consortium name="US DOE Joint Genome Institute"/>
            <person name="Copeland A."/>
            <person name="Lucas S."/>
            <person name="Lapidus A."/>
            <person name="Barry K."/>
            <person name="Detter J.C."/>
            <person name="Glavina del Rio T."/>
            <person name="Hammon N."/>
            <person name="Israni S."/>
            <person name="Dalin E."/>
            <person name="Tice H."/>
            <person name="Pitluck S."/>
            <person name="Munk A.C."/>
            <person name="Brettin T."/>
            <person name="Bruce D."/>
            <person name="Han C."/>
            <person name="Tapia R."/>
            <person name="Gilna P."/>
            <person name="Schmutz J."/>
            <person name="Larimer F."/>
            <person name="Land M."/>
            <person name="Hauser L."/>
            <person name="Kyrpides N."/>
            <person name="Lykidis A."/>
            <person name="da Costa M.S."/>
            <person name="Rainey F.A."/>
            <person name="Empadinhas N."/>
            <person name="Jolivet E."/>
            <person name="Battista J.R."/>
            <person name="Richardson P."/>
        </authorList>
    </citation>
    <scope>NUCLEOTIDE SEQUENCE [LARGE SCALE GENOMIC DNA]</scope>
    <source>
        <strain evidence="3">DSM 9941 / NBRC 16129 / PRD-1</strain>
    </source>
</reference>
<dbReference type="STRING" id="266117.Rxyl_0354"/>
<evidence type="ECO:0000313" key="2">
    <source>
        <dbReference type="EMBL" id="ABG03330.1"/>
    </source>
</evidence>
<dbReference type="Gene3D" id="3.10.450.50">
    <property type="match status" value="1"/>
</dbReference>
<evidence type="ECO:0000313" key="3">
    <source>
        <dbReference type="Proteomes" id="UP000006637"/>
    </source>
</evidence>
<dbReference type="InterPro" id="IPR037401">
    <property type="entry name" value="SnoaL-like"/>
</dbReference>
<dbReference type="CDD" id="cd00531">
    <property type="entry name" value="NTF2_like"/>
    <property type="match status" value="1"/>
</dbReference>
<dbReference type="KEGG" id="rxy:Rxyl_0354"/>
<dbReference type="AlphaFoldDB" id="Q1AZ48"/>
<dbReference type="eggNOG" id="COG3631">
    <property type="taxonomic scope" value="Bacteria"/>
</dbReference>
<proteinExistence type="predicted"/>
<sequence>MNGGSFRPGKREDYIHLVEERYFANVDHKNLEAVLDCFTEDATFTIQSAFSTHRGRDTGIRRMFERLFERYSKTVHRGFRHVVDIEGECCASQFEVENVSARDGTETRLSNCNFFYLEGGRFKRVYVYMSGGMNTLG</sequence>
<dbReference type="Proteomes" id="UP000006637">
    <property type="component" value="Chromosome"/>
</dbReference>
<organism evidence="2 3">
    <name type="scientific">Rubrobacter xylanophilus (strain DSM 9941 / JCM 11954 / NBRC 16129 / PRD-1)</name>
    <dbReference type="NCBI Taxonomy" id="266117"/>
    <lineage>
        <taxon>Bacteria</taxon>
        <taxon>Bacillati</taxon>
        <taxon>Actinomycetota</taxon>
        <taxon>Rubrobacteria</taxon>
        <taxon>Rubrobacterales</taxon>
        <taxon>Rubrobacteraceae</taxon>
        <taxon>Rubrobacter</taxon>
    </lineage>
</organism>
<feature type="domain" description="SnoaL-like" evidence="1">
    <location>
        <begin position="20"/>
        <end position="124"/>
    </location>
</feature>
<dbReference type="RefSeq" id="WP_011563348.1">
    <property type="nucleotide sequence ID" value="NC_008148.1"/>
</dbReference>
<protein>
    <recommendedName>
        <fullName evidence="1">SnoaL-like domain-containing protein</fullName>
    </recommendedName>
</protein>
<name>Q1AZ48_RUBXD</name>
<dbReference type="InterPro" id="IPR032710">
    <property type="entry name" value="NTF2-like_dom_sf"/>
</dbReference>
<evidence type="ECO:0000259" key="1">
    <source>
        <dbReference type="Pfam" id="PF12680"/>
    </source>
</evidence>
<dbReference type="Pfam" id="PF12680">
    <property type="entry name" value="SnoaL_2"/>
    <property type="match status" value="1"/>
</dbReference>
<dbReference type="EMBL" id="CP000386">
    <property type="protein sequence ID" value="ABG03330.1"/>
    <property type="molecule type" value="Genomic_DNA"/>
</dbReference>
<dbReference type="HOGENOM" id="CLU_159431_0_0_11"/>